<dbReference type="InterPro" id="IPR002641">
    <property type="entry name" value="PNPLA_dom"/>
</dbReference>
<gene>
    <name evidence="6" type="primary">PLA2</name>
</gene>
<feature type="short sequence motif" description="GXGXXG" evidence="4">
    <location>
        <begin position="287"/>
        <end position="292"/>
    </location>
</feature>
<dbReference type="EMBL" id="OQ982084">
    <property type="protein sequence ID" value="WLP01537.1"/>
    <property type="molecule type" value="mRNA"/>
</dbReference>
<proteinExistence type="evidence at transcript level"/>
<dbReference type="GO" id="GO:0016020">
    <property type="term" value="C:membrane"/>
    <property type="evidence" value="ECO:0007669"/>
    <property type="project" value="TreeGrafter"/>
</dbReference>
<dbReference type="AlphaFoldDB" id="A0AA49XFX6"/>
<dbReference type="PANTHER" id="PTHR24185">
    <property type="entry name" value="CALCIUM-INDEPENDENT PHOSPHOLIPASE A2-GAMMA"/>
    <property type="match status" value="1"/>
</dbReference>
<dbReference type="PANTHER" id="PTHR24185:SF1">
    <property type="entry name" value="CALCIUM-INDEPENDENT PHOSPHOLIPASE A2-GAMMA"/>
    <property type="match status" value="1"/>
</dbReference>
<feature type="domain" description="PNPLA" evidence="5">
    <location>
        <begin position="283"/>
        <end position="477"/>
    </location>
</feature>
<evidence type="ECO:0000256" key="3">
    <source>
        <dbReference type="ARBA" id="ARBA00023098"/>
    </source>
</evidence>
<keyword evidence="1 4" id="KW-0378">Hydrolase</keyword>
<dbReference type="PROSITE" id="PS51635">
    <property type="entry name" value="PNPLA"/>
    <property type="match status" value="1"/>
</dbReference>
<dbReference type="GO" id="GO:0016042">
    <property type="term" value="P:lipid catabolic process"/>
    <property type="evidence" value="ECO:0007669"/>
    <property type="project" value="UniProtKB-UniRule"/>
</dbReference>
<dbReference type="SUPFAM" id="SSF52151">
    <property type="entry name" value="FabD/lysophospholipase-like"/>
    <property type="match status" value="1"/>
</dbReference>
<dbReference type="Pfam" id="PF01734">
    <property type="entry name" value="Patatin"/>
    <property type="match status" value="1"/>
</dbReference>
<dbReference type="GO" id="GO:0019369">
    <property type="term" value="P:arachidonate metabolic process"/>
    <property type="evidence" value="ECO:0007669"/>
    <property type="project" value="TreeGrafter"/>
</dbReference>
<feature type="active site" description="Proton acceptor" evidence="4">
    <location>
        <position position="464"/>
    </location>
</feature>
<protein>
    <submittedName>
        <fullName evidence="6">Calcium-independent phospholipase A2</fullName>
    </submittedName>
</protein>
<name>A0AA49XFX6_ANDCR</name>
<keyword evidence="3 4" id="KW-0443">Lipid metabolism</keyword>
<evidence type="ECO:0000313" key="6">
    <source>
        <dbReference type="EMBL" id="WLP01537.1"/>
    </source>
</evidence>
<evidence type="ECO:0000256" key="1">
    <source>
        <dbReference type="ARBA" id="ARBA00022801"/>
    </source>
</evidence>
<sequence>MTASPQPQIRTVHQIQHLLSLLRKSLTNLRTKMPSYVHISTLFKKREFRIIKKKDWTLKYFRNLVNITEMHWKPTFNQNVIKTSKVIPVLKEFKNSNKLPNVKLSPANHMTIVENEKTIEFDKALTEWLNTDGTDVLLSKKTKQKVNEQKLRNGLEIFVDWFKGDKTQLFKFPRTRTLTSSQNNENALGCKVAKGSIESRSRFLVKSLLSATSDTSKLYRLQEMCKHLLRYPGEKNTMVKENAIPIALKLTHSNENEVKESAQEALTLLGYVDPPGSTGIRILAIDGGGIRGMVAIEMLRHLENISGKPIHELFDYICGVSTGAILAMLIGGLNLPMNECEKLYLKTSYELFKRSPLLGTGGLIWSHSYYDTDMWVNILKDVYGDMSLSETARKKGNPKISAFSAVMNQPLLQPFLFRNYALPYRAQSLYSGSCNHKMWQAIRASGAAPGYFEQYHLDGIVHQDGGLIMNNPTALAVHEAKLLWPKEKLHCVVSLGNGRFVPTSHKITTSTSLMTMLMKVIDSATDTESFHIVLQDHLPANVYFRINPYLSERVTLDETRTEKLEQLKNDARKYIEWNEKKIQQCVTALLKQRTYKQKLNDWIKVQYLMQKNKLS</sequence>
<accession>A0AA49XFX6</accession>
<keyword evidence="2 4" id="KW-0442">Lipid degradation</keyword>
<dbReference type="InterPro" id="IPR016035">
    <property type="entry name" value="Acyl_Trfase/lysoPLipase"/>
</dbReference>
<dbReference type="CDD" id="cd07211">
    <property type="entry name" value="Pat_PNPLA8"/>
    <property type="match status" value="1"/>
</dbReference>
<feature type="short sequence motif" description="GXSXG" evidence="4">
    <location>
        <begin position="319"/>
        <end position="323"/>
    </location>
</feature>
<evidence type="ECO:0000259" key="5">
    <source>
        <dbReference type="PROSITE" id="PS51635"/>
    </source>
</evidence>
<organism evidence="6">
    <name type="scientific">Androctonus crassicauda</name>
    <name type="common">Arabian fat-tailed scorpion</name>
    <dbReference type="NCBI Taxonomy" id="122909"/>
    <lineage>
        <taxon>Eukaryota</taxon>
        <taxon>Metazoa</taxon>
        <taxon>Ecdysozoa</taxon>
        <taxon>Arthropoda</taxon>
        <taxon>Chelicerata</taxon>
        <taxon>Arachnida</taxon>
        <taxon>Scorpiones</taxon>
        <taxon>Buthida</taxon>
        <taxon>Buthoidea</taxon>
        <taxon>Buthidae</taxon>
        <taxon>Androctonus</taxon>
    </lineage>
</organism>
<reference evidence="6" key="1">
    <citation type="submission" date="2023-05" db="EMBL/GenBank/DDBJ databases">
        <authorList>
            <person name="Salabi F."/>
        </authorList>
    </citation>
    <scope>NUCLEOTIDE SEQUENCE</scope>
</reference>
<feature type="active site" description="Nucleophile" evidence="4">
    <location>
        <position position="321"/>
    </location>
</feature>
<evidence type="ECO:0000256" key="2">
    <source>
        <dbReference type="ARBA" id="ARBA00022963"/>
    </source>
</evidence>
<dbReference type="Gene3D" id="3.40.1090.10">
    <property type="entry name" value="Cytosolic phospholipase A2 catalytic domain"/>
    <property type="match status" value="1"/>
</dbReference>
<dbReference type="GO" id="GO:0047499">
    <property type="term" value="F:calcium-independent phospholipase A2 activity"/>
    <property type="evidence" value="ECO:0007669"/>
    <property type="project" value="TreeGrafter"/>
</dbReference>
<dbReference type="InterPro" id="IPR045217">
    <property type="entry name" value="PNPLA8-like"/>
</dbReference>
<evidence type="ECO:0000256" key="4">
    <source>
        <dbReference type="PROSITE-ProRule" id="PRU01161"/>
    </source>
</evidence>
<feature type="short sequence motif" description="DGA/G" evidence="4">
    <location>
        <begin position="464"/>
        <end position="466"/>
    </location>
</feature>